<dbReference type="PANTHER" id="PTHR43685:SF2">
    <property type="entry name" value="GLYCOSYLTRANSFERASE 2-LIKE DOMAIN-CONTAINING PROTEIN"/>
    <property type="match status" value="1"/>
</dbReference>
<accession>A0A177NTU3</accession>
<dbReference type="InterPro" id="IPR029044">
    <property type="entry name" value="Nucleotide-diphossugar_trans"/>
</dbReference>
<dbReference type="Gene3D" id="3.90.550.10">
    <property type="entry name" value="Spore Coat Polysaccharide Biosynthesis Protein SpsA, Chain A"/>
    <property type="match status" value="1"/>
</dbReference>
<sequence>MKISAVIPAYNSAKFIAAAVNSINAQTTPIYEIIIIDDGSTDNTEQIVAKLSGNISYYKQPNQGPSAARNKGIEIATGDWIALLDADDQWTANKTMLQLQALKANPTLHFIFGDEAEIDTEENVITPSSLDKHYLLTELKKNSGEPILNALAALVKKNFVPTSSALFKRSTALEAGSFNSAIRFGEDLELWAKIVAHYPATCVPDALILRRKHNDSATTATERMLSQLPMVMSSIRQHTKSQLISQNIDPNKMVADAYWTLGYWYFVAGDKLNARQAFLQSLKEKLDTRSLLYYLTCLLPQAWIALIRQIRQKFTNY</sequence>
<dbReference type="Proteomes" id="UP000078476">
    <property type="component" value="Unassembled WGS sequence"/>
</dbReference>
<dbReference type="OrthoDB" id="9805612at2"/>
<gene>
    <name evidence="2" type="ORF">A1359_03310</name>
</gene>
<feature type="domain" description="Glycosyltransferase 2-like" evidence="1">
    <location>
        <begin position="4"/>
        <end position="110"/>
    </location>
</feature>
<dbReference type="AlphaFoldDB" id="A0A177NTU3"/>
<evidence type="ECO:0000313" key="3">
    <source>
        <dbReference type="Proteomes" id="UP000078476"/>
    </source>
</evidence>
<protein>
    <recommendedName>
        <fullName evidence="1">Glycosyltransferase 2-like domain-containing protein</fullName>
    </recommendedName>
</protein>
<name>A0A177NTU3_9GAMM</name>
<dbReference type="Pfam" id="PF00535">
    <property type="entry name" value="Glycos_transf_2"/>
    <property type="match status" value="1"/>
</dbReference>
<proteinExistence type="predicted"/>
<organism evidence="2 3">
    <name type="scientific">Methylomonas lenta</name>
    <dbReference type="NCBI Taxonomy" id="980561"/>
    <lineage>
        <taxon>Bacteria</taxon>
        <taxon>Pseudomonadati</taxon>
        <taxon>Pseudomonadota</taxon>
        <taxon>Gammaproteobacteria</taxon>
        <taxon>Methylococcales</taxon>
        <taxon>Methylococcaceae</taxon>
        <taxon>Methylomonas</taxon>
    </lineage>
</organism>
<dbReference type="RefSeq" id="WP_066977881.1">
    <property type="nucleotide sequence ID" value="NZ_LUUI01000044.1"/>
</dbReference>
<reference evidence="2 3" key="1">
    <citation type="submission" date="2016-03" db="EMBL/GenBank/DDBJ databases">
        <authorList>
            <person name="Ploux O."/>
        </authorList>
    </citation>
    <scope>NUCLEOTIDE SEQUENCE [LARGE SCALE GENOMIC DNA]</scope>
    <source>
        <strain evidence="2 3">R-45370</strain>
    </source>
</reference>
<evidence type="ECO:0000259" key="1">
    <source>
        <dbReference type="Pfam" id="PF00535"/>
    </source>
</evidence>
<dbReference type="InterPro" id="IPR050834">
    <property type="entry name" value="Glycosyltransf_2"/>
</dbReference>
<comment type="caution">
    <text evidence="2">The sequence shown here is derived from an EMBL/GenBank/DDBJ whole genome shotgun (WGS) entry which is preliminary data.</text>
</comment>
<dbReference type="SUPFAM" id="SSF53448">
    <property type="entry name" value="Nucleotide-diphospho-sugar transferases"/>
    <property type="match status" value="1"/>
</dbReference>
<dbReference type="STRING" id="980561.A1359_03310"/>
<dbReference type="PANTHER" id="PTHR43685">
    <property type="entry name" value="GLYCOSYLTRANSFERASE"/>
    <property type="match status" value="1"/>
</dbReference>
<dbReference type="InterPro" id="IPR001173">
    <property type="entry name" value="Glyco_trans_2-like"/>
</dbReference>
<evidence type="ECO:0000313" key="2">
    <source>
        <dbReference type="EMBL" id="OAI20500.1"/>
    </source>
</evidence>
<dbReference type="EMBL" id="LUUI01000044">
    <property type="protein sequence ID" value="OAI20500.1"/>
    <property type="molecule type" value="Genomic_DNA"/>
</dbReference>
<dbReference type="CDD" id="cd00761">
    <property type="entry name" value="Glyco_tranf_GTA_type"/>
    <property type="match status" value="1"/>
</dbReference>
<keyword evidence="3" id="KW-1185">Reference proteome</keyword>